<sequence length="276" mass="31517">MILFIIFTIPFDYIFPGAGAKGLSTGSYFTENDITSLWWNPANISGVNHSIYFDWTSLIQTFNLLNGAICFNIKNTNVGFGVNYFTSGDMPLNPEIEDTIIPENSGYFDVTERSLTLSIARRLKFMDIGFSIRNYEQEMLNFHGVGYGYDFGLTLKNKIILSLIFKDILNTEISWFGRMIDKIPQSTIFALSIPYKYKYYKGIIESSILIQEKRSIFSIGSILTMRDIISLRFGYSALRGFSSGISLDLSIFSLYYTIVNSNFEPTHIFGVEIKRR</sequence>
<evidence type="ECO:0000313" key="1">
    <source>
        <dbReference type="EMBL" id="HGW90915.1"/>
    </source>
</evidence>
<evidence type="ECO:0008006" key="2">
    <source>
        <dbReference type="Google" id="ProtNLM"/>
    </source>
</evidence>
<dbReference type="AlphaFoldDB" id="A0A7C4U786"/>
<comment type="caution">
    <text evidence="1">The sequence shown here is derived from an EMBL/GenBank/DDBJ whole genome shotgun (WGS) entry which is preliminary data.</text>
</comment>
<dbReference type="Gene3D" id="2.40.160.60">
    <property type="entry name" value="Outer membrane protein transport protein (OMPP1/FadL/TodX)"/>
    <property type="match status" value="1"/>
</dbReference>
<reference evidence="1" key="1">
    <citation type="journal article" date="2020" name="mSystems">
        <title>Genome- and Community-Level Interaction Insights into Carbon Utilization and Element Cycling Functions of Hydrothermarchaeota in Hydrothermal Sediment.</title>
        <authorList>
            <person name="Zhou Z."/>
            <person name="Liu Y."/>
            <person name="Xu W."/>
            <person name="Pan J."/>
            <person name="Luo Z.H."/>
            <person name="Li M."/>
        </authorList>
    </citation>
    <scope>NUCLEOTIDE SEQUENCE [LARGE SCALE GENOMIC DNA]</scope>
    <source>
        <strain evidence="1">SpSt-780</strain>
    </source>
</reference>
<proteinExistence type="predicted"/>
<protein>
    <recommendedName>
        <fullName evidence="2">PorV/PorQ family protein</fullName>
    </recommendedName>
</protein>
<name>A0A7C4U786_UNCW3</name>
<gene>
    <name evidence="1" type="ORF">ENV67_00020</name>
</gene>
<accession>A0A7C4U786</accession>
<dbReference type="EMBL" id="DTHG01000001">
    <property type="protein sequence ID" value="HGW90915.1"/>
    <property type="molecule type" value="Genomic_DNA"/>
</dbReference>
<organism evidence="1">
    <name type="scientific">candidate division WOR-3 bacterium</name>
    <dbReference type="NCBI Taxonomy" id="2052148"/>
    <lineage>
        <taxon>Bacteria</taxon>
        <taxon>Bacteria division WOR-3</taxon>
    </lineage>
</organism>